<dbReference type="EMBL" id="CACVKT020009889">
    <property type="protein sequence ID" value="CAC5423844.1"/>
    <property type="molecule type" value="Genomic_DNA"/>
</dbReference>
<keyword evidence="3" id="KW-1185">Reference proteome</keyword>
<accession>A0A6J8ETC6</accession>
<evidence type="ECO:0000313" key="3">
    <source>
        <dbReference type="Proteomes" id="UP000507470"/>
    </source>
</evidence>
<evidence type="ECO:0000313" key="2">
    <source>
        <dbReference type="EMBL" id="CAC5423844.1"/>
    </source>
</evidence>
<proteinExistence type="predicted"/>
<dbReference type="Proteomes" id="UP000507470">
    <property type="component" value="Unassembled WGS sequence"/>
</dbReference>
<protein>
    <submittedName>
        <fullName evidence="2">Uncharacterized protein</fullName>
    </submittedName>
</protein>
<feature type="compositionally biased region" description="Low complexity" evidence="1">
    <location>
        <begin position="90"/>
        <end position="108"/>
    </location>
</feature>
<gene>
    <name evidence="2" type="ORF">MCOR_55805</name>
</gene>
<name>A0A6J8ETC6_MYTCO</name>
<reference evidence="2 3" key="1">
    <citation type="submission" date="2020-06" db="EMBL/GenBank/DDBJ databases">
        <authorList>
            <person name="Li R."/>
            <person name="Bekaert M."/>
        </authorList>
    </citation>
    <scope>NUCLEOTIDE SEQUENCE [LARGE SCALE GENOMIC DNA]</scope>
    <source>
        <strain evidence="3">wild</strain>
    </source>
</reference>
<dbReference type="AlphaFoldDB" id="A0A6J8ETC6"/>
<dbReference type="OrthoDB" id="308383at2759"/>
<evidence type="ECO:0000256" key="1">
    <source>
        <dbReference type="SAM" id="MobiDB-lite"/>
    </source>
</evidence>
<sequence length="208" mass="23722">MARLRFPGRPGCRFGRLGVRYGADEADNFQDPVLAWVANIHRGLRQFRELCGESDEDDEFQGFTVQDVRAAEKKLSKYEADLYGEEEETTVSTVSPDTSFSPTSTPTISTRFTKKKESIENLPTSERTRNRQKTVIRRSYKDLLTKGITKPTKSYVIKSRKDAVTPQAETRHVLASYHKMPKVVSLKCVNFMNKVTESDYQGGLRDQE</sequence>
<feature type="region of interest" description="Disordered" evidence="1">
    <location>
        <begin position="86"/>
        <end position="108"/>
    </location>
</feature>
<organism evidence="2 3">
    <name type="scientific">Mytilus coruscus</name>
    <name type="common">Sea mussel</name>
    <dbReference type="NCBI Taxonomy" id="42192"/>
    <lineage>
        <taxon>Eukaryota</taxon>
        <taxon>Metazoa</taxon>
        <taxon>Spiralia</taxon>
        <taxon>Lophotrochozoa</taxon>
        <taxon>Mollusca</taxon>
        <taxon>Bivalvia</taxon>
        <taxon>Autobranchia</taxon>
        <taxon>Pteriomorphia</taxon>
        <taxon>Mytilida</taxon>
        <taxon>Mytiloidea</taxon>
        <taxon>Mytilidae</taxon>
        <taxon>Mytilinae</taxon>
        <taxon>Mytilus</taxon>
    </lineage>
</organism>